<dbReference type="Proteomes" id="UP000440578">
    <property type="component" value="Unassembled WGS sequence"/>
</dbReference>
<reference evidence="5 6" key="1">
    <citation type="submission" date="2019-07" db="EMBL/GenBank/DDBJ databases">
        <title>Draft genome assembly of a fouling barnacle, Amphibalanus amphitrite (Darwin, 1854): The first reference genome for Thecostraca.</title>
        <authorList>
            <person name="Kim W."/>
        </authorList>
    </citation>
    <scope>NUCLEOTIDE SEQUENCE [LARGE SCALE GENOMIC DNA]</scope>
    <source>
        <strain evidence="5">SNU_AA5</strain>
        <tissue evidence="5">Soma without cirri and trophi</tissue>
    </source>
</reference>
<evidence type="ECO:0000256" key="1">
    <source>
        <dbReference type="ARBA" id="ARBA00022737"/>
    </source>
</evidence>
<keyword evidence="1" id="KW-0677">Repeat</keyword>
<dbReference type="GO" id="GO:0030544">
    <property type="term" value="F:Hsp70 protein binding"/>
    <property type="evidence" value="ECO:0007669"/>
    <property type="project" value="TreeGrafter"/>
</dbReference>
<evidence type="ECO:0000313" key="5">
    <source>
        <dbReference type="EMBL" id="KAF0288999.1"/>
    </source>
</evidence>
<name>A0A6A4V755_AMPAM</name>
<dbReference type="InterPro" id="IPR019734">
    <property type="entry name" value="TPR_rpt"/>
</dbReference>
<proteinExistence type="inferred from homology"/>
<keyword evidence="2" id="KW-0802">TPR repeat</keyword>
<comment type="caution">
    <text evidence="5">The sequence shown here is derived from an EMBL/GenBank/DDBJ whole genome shotgun (WGS) entry which is preliminary data.</text>
</comment>
<protein>
    <submittedName>
        <fullName evidence="5">Tetratricopeptide repeat protein 4</fullName>
    </submittedName>
</protein>
<accession>A0A6A4V755</accession>
<dbReference type="PANTHER" id="PTHR46035:SF1">
    <property type="entry name" value="TETRATRICOPEPTIDE REPEAT PROTEIN 4"/>
    <property type="match status" value="1"/>
</dbReference>
<dbReference type="GO" id="GO:0051879">
    <property type="term" value="F:Hsp90 protein binding"/>
    <property type="evidence" value="ECO:0007669"/>
    <property type="project" value="InterPro"/>
</dbReference>
<feature type="domain" description="Cns1/TTC4 wheel" evidence="4">
    <location>
        <begin position="281"/>
        <end position="386"/>
    </location>
</feature>
<evidence type="ECO:0000256" key="3">
    <source>
        <dbReference type="ARBA" id="ARBA00023602"/>
    </source>
</evidence>
<evidence type="ECO:0000259" key="4">
    <source>
        <dbReference type="Pfam" id="PF18972"/>
    </source>
</evidence>
<dbReference type="InterPro" id="IPR044059">
    <property type="entry name" value="Csn1/TTC4_wheel"/>
</dbReference>
<organism evidence="5 6">
    <name type="scientific">Amphibalanus amphitrite</name>
    <name type="common">Striped barnacle</name>
    <name type="synonym">Balanus amphitrite</name>
    <dbReference type="NCBI Taxonomy" id="1232801"/>
    <lineage>
        <taxon>Eukaryota</taxon>
        <taxon>Metazoa</taxon>
        <taxon>Ecdysozoa</taxon>
        <taxon>Arthropoda</taxon>
        <taxon>Crustacea</taxon>
        <taxon>Multicrustacea</taxon>
        <taxon>Cirripedia</taxon>
        <taxon>Thoracica</taxon>
        <taxon>Thoracicalcarea</taxon>
        <taxon>Balanomorpha</taxon>
        <taxon>Balanoidea</taxon>
        <taxon>Balanidae</taxon>
        <taxon>Amphibalaninae</taxon>
        <taxon>Amphibalanus</taxon>
    </lineage>
</organism>
<comment type="similarity">
    <text evidence="3">Belongs to the TTC4 family.</text>
</comment>
<dbReference type="AlphaFoldDB" id="A0A6A4V755"/>
<keyword evidence="6" id="KW-1185">Reference proteome</keyword>
<dbReference type="SUPFAM" id="SSF48452">
    <property type="entry name" value="TPR-like"/>
    <property type="match status" value="1"/>
</dbReference>
<gene>
    <name evidence="5" type="primary">Ttc4_1</name>
    <name evidence="5" type="ORF">FJT64_012679</name>
</gene>
<dbReference type="EMBL" id="VIIS01002068">
    <property type="protein sequence ID" value="KAF0288999.1"/>
    <property type="molecule type" value="Genomic_DNA"/>
</dbReference>
<dbReference type="OrthoDB" id="420195at2759"/>
<dbReference type="SMART" id="SM00028">
    <property type="entry name" value="TPR"/>
    <property type="match status" value="3"/>
</dbReference>
<dbReference type="InterPro" id="IPR011990">
    <property type="entry name" value="TPR-like_helical_dom_sf"/>
</dbReference>
<dbReference type="Pfam" id="PF18972">
    <property type="entry name" value="Wheel"/>
    <property type="match status" value="1"/>
</dbReference>
<dbReference type="PANTHER" id="PTHR46035">
    <property type="entry name" value="TETRATRICOPEPTIDE REPEAT PROTEIN 4"/>
    <property type="match status" value="1"/>
</dbReference>
<evidence type="ECO:0000313" key="6">
    <source>
        <dbReference type="Proteomes" id="UP000440578"/>
    </source>
</evidence>
<dbReference type="GO" id="GO:0005634">
    <property type="term" value="C:nucleus"/>
    <property type="evidence" value="ECO:0007669"/>
    <property type="project" value="TreeGrafter"/>
</dbReference>
<dbReference type="CDD" id="cd21380">
    <property type="entry name" value="CTWD_Cns1"/>
    <property type="match status" value="1"/>
</dbReference>
<dbReference type="GO" id="GO:0006457">
    <property type="term" value="P:protein folding"/>
    <property type="evidence" value="ECO:0007669"/>
    <property type="project" value="TreeGrafter"/>
</dbReference>
<dbReference type="GO" id="GO:0005829">
    <property type="term" value="C:cytosol"/>
    <property type="evidence" value="ECO:0007669"/>
    <property type="project" value="TreeGrafter"/>
</dbReference>
<evidence type="ECO:0000256" key="2">
    <source>
        <dbReference type="ARBA" id="ARBA00022803"/>
    </source>
</evidence>
<sequence>MAEQPHQPKVMTDAERDKLAKTLDEELDQFIEGLQKSQYKDGWKEETWEKEMQEHPFFRSKPFEDGEELPPLIQGLQALKYDPSLHTEEELASTYKEDGNLCFKVKKYKHAVLNYTEGLRKRHPNIELITQLLTNRAAANFHLGNFRSSLRDCERAVRLTPGHMKAILRAVQCCTKLGRSAEALSWCDRGLAVDSTHAELVRLHHAATAQQRVEERNRRQAALKERKQKAADDRLLAALAERGVSVLSEEGKPVSGAAVRPELLVPQVPGLETGVQLTDSGDLSWPLMFLYPEHSQSDLVRAALDTDPLSGHLEAMFGADGGGSPEWDTAGTYRPDQLEVYYEYEDGLETRVVRVRTESRIRDVLADKRYVVKGGVPGFIVLPQDSPFRTVFLGRYQVDER</sequence>
<dbReference type="Gene3D" id="1.25.40.10">
    <property type="entry name" value="Tetratricopeptide repeat domain"/>
    <property type="match status" value="1"/>
</dbReference>